<dbReference type="InterPro" id="IPR046960">
    <property type="entry name" value="PPR_At4g14850-like_plant"/>
</dbReference>
<keyword evidence="4" id="KW-1185">Reference proteome</keyword>
<evidence type="ECO:0000256" key="1">
    <source>
        <dbReference type="ARBA" id="ARBA00022737"/>
    </source>
</evidence>
<dbReference type="PROSITE" id="PS51375">
    <property type="entry name" value="PPR"/>
    <property type="match status" value="1"/>
</dbReference>
<reference evidence="3" key="1">
    <citation type="submission" date="2021-01" db="EMBL/GenBank/DDBJ databases">
        <title>Adiantum capillus-veneris genome.</title>
        <authorList>
            <person name="Fang Y."/>
            <person name="Liao Q."/>
        </authorList>
    </citation>
    <scope>NUCLEOTIDE SEQUENCE</scope>
    <source>
        <strain evidence="3">H3</strain>
        <tissue evidence="3">Leaf</tissue>
    </source>
</reference>
<evidence type="ECO:0000256" key="2">
    <source>
        <dbReference type="PROSITE-ProRule" id="PRU00708"/>
    </source>
</evidence>
<comment type="caution">
    <text evidence="3">The sequence shown here is derived from an EMBL/GenBank/DDBJ whole genome shotgun (WGS) entry which is preliminary data.</text>
</comment>
<dbReference type="GO" id="GO:0009451">
    <property type="term" value="P:RNA modification"/>
    <property type="evidence" value="ECO:0007669"/>
    <property type="project" value="InterPro"/>
</dbReference>
<protein>
    <recommendedName>
        <fullName evidence="5">Pentatricopeptide repeat-containing protein</fullName>
    </recommendedName>
</protein>
<sequence>MNLHGVLHHIKASLPALGYRHFTSLASIRRFASSDMDQTSLGCLSSLCMQGQLKEALQTAEDLYAEDLSVPKDRFYALLQECCKSKDLAAGRQLFSLMVKCRLEASAFLGYHLIYLFSSCGKVDEAYKLFKMILYPNERTFHAIILACARAGDSKKLFELFDRMLEVPG</sequence>
<dbReference type="EMBL" id="JABFUD020000021">
    <property type="protein sequence ID" value="KAI5063739.1"/>
    <property type="molecule type" value="Genomic_DNA"/>
</dbReference>
<evidence type="ECO:0000313" key="3">
    <source>
        <dbReference type="EMBL" id="KAI5063739.1"/>
    </source>
</evidence>
<dbReference type="PANTHER" id="PTHR47926">
    <property type="entry name" value="PENTATRICOPEPTIDE REPEAT-CONTAINING PROTEIN"/>
    <property type="match status" value="1"/>
</dbReference>
<dbReference type="Proteomes" id="UP000886520">
    <property type="component" value="Chromosome 21"/>
</dbReference>
<keyword evidence="1" id="KW-0677">Repeat</keyword>
<dbReference type="AlphaFoldDB" id="A0A9D4U917"/>
<name>A0A9D4U917_ADICA</name>
<evidence type="ECO:0008006" key="5">
    <source>
        <dbReference type="Google" id="ProtNLM"/>
    </source>
</evidence>
<accession>A0A9D4U917</accession>
<feature type="repeat" description="PPR" evidence="2">
    <location>
        <begin position="137"/>
        <end position="167"/>
    </location>
</feature>
<organism evidence="3 4">
    <name type="scientific">Adiantum capillus-veneris</name>
    <name type="common">Maidenhair fern</name>
    <dbReference type="NCBI Taxonomy" id="13818"/>
    <lineage>
        <taxon>Eukaryota</taxon>
        <taxon>Viridiplantae</taxon>
        <taxon>Streptophyta</taxon>
        <taxon>Embryophyta</taxon>
        <taxon>Tracheophyta</taxon>
        <taxon>Polypodiopsida</taxon>
        <taxon>Polypodiidae</taxon>
        <taxon>Polypodiales</taxon>
        <taxon>Pteridineae</taxon>
        <taxon>Pteridaceae</taxon>
        <taxon>Vittarioideae</taxon>
        <taxon>Adiantum</taxon>
    </lineage>
</organism>
<gene>
    <name evidence="3" type="ORF">GOP47_0022286</name>
</gene>
<evidence type="ECO:0000313" key="4">
    <source>
        <dbReference type="Proteomes" id="UP000886520"/>
    </source>
</evidence>
<dbReference type="PANTHER" id="PTHR47926:SF533">
    <property type="entry name" value="DYW DOMAIN-CONTAINING PROTEIN"/>
    <property type="match status" value="1"/>
</dbReference>
<dbReference type="InterPro" id="IPR002885">
    <property type="entry name" value="PPR_rpt"/>
</dbReference>
<dbReference type="Pfam" id="PF01535">
    <property type="entry name" value="PPR"/>
    <property type="match status" value="2"/>
</dbReference>
<proteinExistence type="predicted"/>
<dbReference type="InterPro" id="IPR011990">
    <property type="entry name" value="TPR-like_helical_dom_sf"/>
</dbReference>
<dbReference type="NCBIfam" id="TIGR00756">
    <property type="entry name" value="PPR"/>
    <property type="match status" value="1"/>
</dbReference>
<dbReference type="Gene3D" id="1.25.40.10">
    <property type="entry name" value="Tetratricopeptide repeat domain"/>
    <property type="match status" value="1"/>
</dbReference>
<dbReference type="GO" id="GO:0003723">
    <property type="term" value="F:RNA binding"/>
    <property type="evidence" value="ECO:0007669"/>
    <property type="project" value="InterPro"/>
</dbReference>
<dbReference type="OrthoDB" id="9990610at2759"/>